<evidence type="ECO:0000256" key="1">
    <source>
        <dbReference type="SAM" id="MobiDB-lite"/>
    </source>
</evidence>
<protein>
    <submittedName>
        <fullName evidence="3">Flp pilus assembly protein CpaB</fullName>
    </submittedName>
</protein>
<dbReference type="InterPro" id="IPR013974">
    <property type="entry name" value="SAF"/>
</dbReference>
<dbReference type="CDD" id="cd11614">
    <property type="entry name" value="SAF_CpaB_FlgA_like"/>
    <property type="match status" value="1"/>
</dbReference>
<dbReference type="OrthoDB" id="163768at2"/>
<feature type="compositionally biased region" description="Basic and acidic residues" evidence="1">
    <location>
        <begin position="87"/>
        <end position="97"/>
    </location>
</feature>
<keyword evidence="4" id="KW-1185">Reference proteome</keyword>
<name>A0A1E5XMM5_9HYPH</name>
<sequence length="377" mass="40366">MPALPGDWPLSEELVLRRTQTVALKDDGEIQEALRPELPRTAAQKADPAVLDKVLAEVTWTPPPTQAERRNLDAWRSEALQTVVTNTDRRKGGDRRKPMAPPPSTGWRWKIPPSRIALLVVALVAGGLAAYLTTQTNQPVAQPVAEPVTEVVQEARVRVLAARTSIGLGQRLSAETVEWVDWPEGAVRPEYITTAAAPDAITQMSGAMARFEFFPGEPIRADKLALEGDGYLSAVLDSGTRGVSVMVAAASASGGFVVPNDRVDVVLTRSKGGESDGQVSDTILRNVRVLAINTRLGETGTTGAAADPEDPRAEIFANEAIATLQLDPGQSEVIINAATSGRLTLVLRPFVDSSEVATAQDRSTNQAIRASSPFWTK</sequence>
<reference evidence="3 4" key="1">
    <citation type="journal article" date="2015" name="Genome Announc.">
        <title>Genome Assemblies of Three Soil-Associated Devosia species: D. insulae, D. limi, and D. soli.</title>
        <authorList>
            <person name="Hassan Y.I."/>
            <person name="Lepp D."/>
            <person name="Zhou T."/>
        </authorList>
    </citation>
    <scope>NUCLEOTIDE SEQUENCE [LARGE SCALE GENOMIC DNA]</scope>
    <source>
        <strain evidence="3 4">DS-56</strain>
    </source>
</reference>
<evidence type="ECO:0000259" key="2">
    <source>
        <dbReference type="SMART" id="SM00858"/>
    </source>
</evidence>
<dbReference type="EMBL" id="LAJE02000254">
    <property type="protein sequence ID" value="OEO29829.1"/>
    <property type="molecule type" value="Genomic_DNA"/>
</dbReference>
<dbReference type="InterPro" id="IPR017592">
    <property type="entry name" value="Pilus_assmbl_Flp-typ_CpaB"/>
</dbReference>
<dbReference type="NCBIfam" id="TIGR03177">
    <property type="entry name" value="pilus_cpaB"/>
    <property type="match status" value="1"/>
</dbReference>
<accession>A0A1E5XMM5</accession>
<feature type="domain" description="SAF" evidence="2">
    <location>
        <begin position="157"/>
        <end position="225"/>
    </location>
</feature>
<dbReference type="Proteomes" id="UP000095463">
    <property type="component" value="Unassembled WGS sequence"/>
</dbReference>
<evidence type="ECO:0000313" key="4">
    <source>
        <dbReference type="Proteomes" id="UP000095463"/>
    </source>
</evidence>
<evidence type="ECO:0000313" key="3">
    <source>
        <dbReference type="EMBL" id="OEO29829.1"/>
    </source>
</evidence>
<dbReference type="InterPro" id="IPR031571">
    <property type="entry name" value="RcpC_dom"/>
</dbReference>
<organism evidence="3 4">
    <name type="scientific">Devosia insulae DS-56</name>
    <dbReference type="NCBI Taxonomy" id="1116389"/>
    <lineage>
        <taxon>Bacteria</taxon>
        <taxon>Pseudomonadati</taxon>
        <taxon>Pseudomonadota</taxon>
        <taxon>Alphaproteobacteria</taxon>
        <taxon>Hyphomicrobiales</taxon>
        <taxon>Devosiaceae</taxon>
        <taxon>Devosia</taxon>
    </lineage>
</organism>
<dbReference type="Pfam" id="PF16976">
    <property type="entry name" value="RcpC"/>
    <property type="match status" value="1"/>
</dbReference>
<feature type="region of interest" description="Disordered" evidence="1">
    <location>
        <begin position="356"/>
        <end position="377"/>
    </location>
</feature>
<comment type="caution">
    <text evidence="3">The sequence shown here is derived from an EMBL/GenBank/DDBJ whole genome shotgun (WGS) entry which is preliminary data.</text>
</comment>
<dbReference type="Pfam" id="PF08666">
    <property type="entry name" value="SAF"/>
    <property type="match status" value="1"/>
</dbReference>
<dbReference type="SMART" id="SM00858">
    <property type="entry name" value="SAF"/>
    <property type="match status" value="1"/>
</dbReference>
<feature type="region of interest" description="Disordered" evidence="1">
    <location>
        <begin position="87"/>
        <end position="107"/>
    </location>
</feature>
<proteinExistence type="predicted"/>
<gene>
    <name evidence="3" type="ORF">VW23_024095</name>
</gene>
<dbReference type="AlphaFoldDB" id="A0A1E5XMM5"/>